<accession>A0A0D3JRA0</accession>
<feature type="compositionally biased region" description="Low complexity" evidence="1">
    <location>
        <begin position="616"/>
        <end position="626"/>
    </location>
</feature>
<reference evidence="3" key="1">
    <citation type="journal article" date="2013" name="Nature">
        <title>Pan genome of the phytoplankton Emiliania underpins its global distribution.</title>
        <authorList>
            <person name="Read B.A."/>
            <person name="Kegel J."/>
            <person name="Klute M.J."/>
            <person name="Kuo A."/>
            <person name="Lefebvre S.C."/>
            <person name="Maumus F."/>
            <person name="Mayer C."/>
            <person name="Miller J."/>
            <person name="Monier A."/>
            <person name="Salamov A."/>
            <person name="Young J."/>
            <person name="Aguilar M."/>
            <person name="Claverie J.M."/>
            <person name="Frickenhaus S."/>
            <person name="Gonzalez K."/>
            <person name="Herman E.K."/>
            <person name="Lin Y.C."/>
            <person name="Napier J."/>
            <person name="Ogata H."/>
            <person name="Sarno A.F."/>
            <person name="Shmutz J."/>
            <person name="Schroeder D."/>
            <person name="de Vargas C."/>
            <person name="Verret F."/>
            <person name="von Dassow P."/>
            <person name="Valentin K."/>
            <person name="Van de Peer Y."/>
            <person name="Wheeler G."/>
            <person name="Dacks J.B."/>
            <person name="Delwiche C.F."/>
            <person name="Dyhrman S.T."/>
            <person name="Glockner G."/>
            <person name="John U."/>
            <person name="Richards T."/>
            <person name="Worden A.Z."/>
            <person name="Zhang X."/>
            <person name="Grigoriev I.V."/>
            <person name="Allen A.E."/>
            <person name="Bidle K."/>
            <person name="Borodovsky M."/>
            <person name="Bowler C."/>
            <person name="Brownlee C."/>
            <person name="Cock J.M."/>
            <person name="Elias M."/>
            <person name="Gladyshev V.N."/>
            <person name="Groth M."/>
            <person name="Guda C."/>
            <person name="Hadaegh A."/>
            <person name="Iglesias-Rodriguez M.D."/>
            <person name="Jenkins J."/>
            <person name="Jones B.M."/>
            <person name="Lawson T."/>
            <person name="Leese F."/>
            <person name="Lindquist E."/>
            <person name="Lobanov A."/>
            <person name="Lomsadze A."/>
            <person name="Malik S.B."/>
            <person name="Marsh M.E."/>
            <person name="Mackinder L."/>
            <person name="Mock T."/>
            <person name="Mueller-Roeber B."/>
            <person name="Pagarete A."/>
            <person name="Parker M."/>
            <person name="Probert I."/>
            <person name="Quesneville H."/>
            <person name="Raines C."/>
            <person name="Rensing S.A."/>
            <person name="Riano-Pachon D.M."/>
            <person name="Richier S."/>
            <person name="Rokitta S."/>
            <person name="Shiraiwa Y."/>
            <person name="Soanes D.M."/>
            <person name="van der Giezen M."/>
            <person name="Wahlund T.M."/>
            <person name="Williams B."/>
            <person name="Wilson W."/>
            <person name="Wolfe G."/>
            <person name="Wurch L.L."/>
        </authorList>
    </citation>
    <scope>NUCLEOTIDE SEQUENCE</scope>
</reference>
<feature type="compositionally biased region" description="Basic residues" evidence="1">
    <location>
        <begin position="603"/>
        <end position="613"/>
    </location>
</feature>
<dbReference type="SUPFAM" id="SSF53448">
    <property type="entry name" value="Nucleotide-diphospho-sugar transferases"/>
    <property type="match status" value="1"/>
</dbReference>
<sequence length="626" mass="68906">MAANSCTPFSEVQGWPAPAVDARTVCTPLESRVAFFGAADGKPHLYVLTVALLSAHRFHPAAGYYALMPQGEAEACRRAEHPFSMWSRGVVRALPLDAASATQFGSGGGYSRYTFHRHAVPEMLAARGYDFSINLDPDVITLRPWDLRVLLEVRLIAGRQVGRGSRTVRWLQERLEANAQAGISGGERAAAGVEGFLSRTLNTTRWALERTPEINGGVLVFNNAAAVKAQWLLTCVRRYAALHAVVEGDQDLISLVLAANRSLPRASLPTVYNYAFRRDRERLPYREAKRLRHGVFEGVAVSIHFVADGKPWQRQNLTTYPSWLAAARLWYVNQWHELSRSVRPGLLQSLSHQELSAFGDLEPLRVAQNPNLTLLGVADSTARLSCRCFVRGLLSGGQKADPAELLAGARGVGKRQGRPEFDALVESVEDRAEALRALTQRQRGVLLQECGGSSSTHEEQSCKAIADAESRRRAASTSTRATVNSTIADLYPAFLRFLDEHKAVPVKSVYADVHQCDLAHWYARIKQASTPPRMELTRKIGTANVEALIARVAALPKLRKPRGAVRLSDSPCKRSLSSRGRLVSSPPAASRSPGVQQILMHTQNHRTRRRRRHFDAAAAEPTPAPT</sequence>
<feature type="compositionally biased region" description="Polar residues" evidence="1">
    <location>
        <begin position="593"/>
        <end position="602"/>
    </location>
</feature>
<dbReference type="EnsemblProtists" id="EOD26035">
    <property type="protein sequence ID" value="EOD26035"/>
    <property type="gene ID" value="EMIHUDRAFT_237177"/>
</dbReference>
<evidence type="ECO:0000313" key="2">
    <source>
        <dbReference type="EnsemblProtists" id="EOD26035"/>
    </source>
</evidence>
<evidence type="ECO:0000313" key="3">
    <source>
        <dbReference type="Proteomes" id="UP000013827"/>
    </source>
</evidence>
<dbReference type="InterPro" id="IPR029044">
    <property type="entry name" value="Nucleotide-diphossugar_trans"/>
</dbReference>
<feature type="compositionally biased region" description="Low complexity" evidence="1">
    <location>
        <begin position="574"/>
        <end position="585"/>
    </location>
</feature>
<name>A0A0D3JRA0_EMIH1</name>
<dbReference type="Proteomes" id="UP000013827">
    <property type="component" value="Unassembled WGS sequence"/>
</dbReference>
<feature type="region of interest" description="Disordered" evidence="1">
    <location>
        <begin position="565"/>
        <end position="626"/>
    </location>
</feature>
<dbReference type="PaxDb" id="2903-EOD26035"/>
<organism evidence="2 3">
    <name type="scientific">Emiliania huxleyi (strain CCMP1516)</name>
    <dbReference type="NCBI Taxonomy" id="280463"/>
    <lineage>
        <taxon>Eukaryota</taxon>
        <taxon>Haptista</taxon>
        <taxon>Haptophyta</taxon>
        <taxon>Prymnesiophyceae</taxon>
        <taxon>Isochrysidales</taxon>
        <taxon>Noelaerhabdaceae</taxon>
        <taxon>Emiliania</taxon>
    </lineage>
</organism>
<keyword evidence="3" id="KW-1185">Reference proteome</keyword>
<dbReference type="KEGG" id="ehx:EMIHUDRAFT_237177"/>
<evidence type="ECO:0000256" key="1">
    <source>
        <dbReference type="SAM" id="MobiDB-lite"/>
    </source>
</evidence>
<dbReference type="GeneID" id="17271580"/>
<protein>
    <submittedName>
        <fullName evidence="2">Uncharacterized protein</fullName>
    </submittedName>
</protein>
<dbReference type="RefSeq" id="XP_005778464.1">
    <property type="nucleotide sequence ID" value="XM_005778407.1"/>
</dbReference>
<proteinExistence type="predicted"/>
<reference evidence="2" key="2">
    <citation type="submission" date="2024-10" db="UniProtKB">
        <authorList>
            <consortium name="EnsemblProtists"/>
        </authorList>
    </citation>
    <scope>IDENTIFICATION</scope>
</reference>
<dbReference type="AlphaFoldDB" id="A0A0D3JRA0"/>
<dbReference type="Gene3D" id="3.90.550.10">
    <property type="entry name" value="Spore Coat Polysaccharide Biosynthesis Protein SpsA, Chain A"/>
    <property type="match status" value="1"/>
</dbReference>
<dbReference type="HOGENOM" id="CLU_441757_0_0_1"/>